<protein>
    <submittedName>
        <fullName evidence="1">Uncharacterized protein</fullName>
    </submittedName>
</protein>
<feature type="non-terminal residue" evidence="1">
    <location>
        <position position="1"/>
    </location>
</feature>
<dbReference type="AlphaFoldDB" id="A0A0B6YF14"/>
<gene>
    <name evidence="1" type="primary">ORF23679</name>
</gene>
<evidence type="ECO:0000313" key="1">
    <source>
        <dbReference type="EMBL" id="CEK54807.1"/>
    </source>
</evidence>
<name>A0A0B6YF14_9EUPU</name>
<dbReference type="EMBL" id="HACG01007942">
    <property type="protein sequence ID" value="CEK54807.1"/>
    <property type="molecule type" value="Transcribed_RNA"/>
</dbReference>
<feature type="non-terminal residue" evidence="1">
    <location>
        <position position="68"/>
    </location>
</feature>
<accession>A0A0B6YF14</accession>
<organism evidence="1">
    <name type="scientific">Arion vulgaris</name>
    <dbReference type="NCBI Taxonomy" id="1028688"/>
    <lineage>
        <taxon>Eukaryota</taxon>
        <taxon>Metazoa</taxon>
        <taxon>Spiralia</taxon>
        <taxon>Lophotrochozoa</taxon>
        <taxon>Mollusca</taxon>
        <taxon>Gastropoda</taxon>
        <taxon>Heterobranchia</taxon>
        <taxon>Euthyneura</taxon>
        <taxon>Panpulmonata</taxon>
        <taxon>Eupulmonata</taxon>
        <taxon>Stylommatophora</taxon>
        <taxon>Helicina</taxon>
        <taxon>Arionoidea</taxon>
        <taxon>Arionidae</taxon>
        <taxon>Arion</taxon>
    </lineage>
</organism>
<sequence>HQTSPRECYKKFFTQRGLRSRLRTPRFNVDILHSRTTSFSNIEQDACVIYVLKSESVVVRPVQISRKL</sequence>
<proteinExistence type="predicted"/>
<reference evidence="1" key="1">
    <citation type="submission" date="2014-12" db="EMBL/GenBank/DDBJ databases">
        <title>Insight into the proteome of Arion vulgaris.</title>
        <authorList>
            <person name="Aradska J."/>
            <person name="Bulat T."/>
            <person name="Smidak R."/>
            <person name="Sarate P."/>
            <person name="Gangsoo J."/>
            <person name="Sialana F."/>
            <person name="Bilban M."/>
            <person name="Lubec G."/>
        </authorList>
    </citation>
    <scope>NUCLEOTIDE SEQUENCE</scope>
    <source>
        <tissue evidence="1">Skin</tissue>
    </source>
</reference>